<name>A0A0C9VFM7_SPHS4</name>
<dbReference type="InterPro" id="IPR001810">
    <property type="entry name" value="F-box_dom"/>
</dbReference>
<dbReference type="Proteomes" id="UP000054279">
    <property type="component" value="Unassembled WGS sequence"/>
</dbReference>
<dbReference type="HOGENOM" id="CLU_189352_0_0_1"/>
<dbReference type="InterPro" id="IPR036047">
    <property type="entry name" value="F-box-like_dom_sf"/>
</dbReference>
<protein>
    <recommendedName>
        <fullName evidence="1">F-box domain-containing protein</fullName>
    </recommendedName>
</protein>
<evidence type="ECO:0000313" key="3">
    <source>
        <dbReference type="Proteomes" id="UP000054279"/>
    </source>
</evidence>
<proteinExistence type="predicted"/>
<dbReference type="OrthoDB" id="3270296at2759"/>
<evidence type="ECO:0000313" key="2">
    <source>
        <dbReference type="EMBL" id="KIJ45794.1"/>
    </source>
</evidence>
<dbReference type="EMBL" id="KN837110">
    <property type="protein sequence ID" value="KIJ45794.1"/>
    <property type="molecule type" value="Genomic_DNA"/>
</dbReference>
<dbReference type="AlphaFoldDB" id="A0A0C9VFM7"/>
<gene>
    <name evidence="2" type="ORF">M422DRAFT_165898</name>
</gene>
<evidence type="ECO:0000259" key="1">
    <source>
        <dbReference type="PROSITE" id="PS50181"/>
    </source>
</evidence>
<organism evidence="2 3">
    <name type="scientific">Sphaerobolus stellatus (strain SS14)</name>
    <dbReference type="NCBI Taxonomy" id="990650"/>
    <lineage>
        <taxon>Eukaryota</taxon>
        <taxon>Fungi</taxon>
        <taxon>Dikarya</taxon>
        <taxon>Basidiomycota</taxon>
        <taxon>Agaricomycotina</taxon>
        <taxon>Agaricomycetes</taxon>
        <taxon>Phallomycetidae</taxon>
        <taxon>Geastrales</taxon>
        <taxon>Sphaerobolaceae</taxon>
        <taxon>Sphaerobolus</taxon>
    </lineage>
</organism>
<sequence length="76" mass="8492">MPLTSLPLEILEQVIGNIDKVGNLLALALACRSFSELIIPDHLDYHIIQCPPADEQVWQHLVDNPGLAKRVKKPLE</sequence>
<accession>A0A0C9VFM7</accession>
<keyword evidence="3" id="KW-1185">Reference proteome</keyword>
<feature type="domain" description="F-box" evidence="1">
    <location>
        <begin position="1"/>
        <end position="61"/>
    </location>
</feature>
<reference evidence="2 3" key="1">
    <citation type="submission" date="2014-06" db="EMBL/GenBank/DDBJ databases">
        <title>Evolutionary Origins and Diversification of the Mycorrhizal Mutualists.</title>
        <authorList>
            <consortium name="DOE Joint Genome Institute"/>
            <consortium name="Mycorrhizal Genomics Consortium"/>
            <person name="Kohler A."/>
            <person name="Kuo A."/>
            <person name="Nagy L.G."/>
            <person name="Floudas D."/>
            <person name="Copeland A."/>
            <person name="Barry K.W."/>
            <person name="Cichocki N."/>
            <person name="Veneault-Fourrey C."/>
            <person name="LaButti K."/>
            <person name="Lindquist E.A."/>
            <person name="Lipzen A."/>
            <person name="Lundell T."/>
            <person name="Morin E."/>
            <person name="Murat C."/>
            <person name="Riley R."/>
            <person name="Ohm R."/>
            <person name="Sun H."/>
            <person name="Tunlid A."/>
            <person name="Henrissat B."/>
            <person name="Grigoriev I.V."/>
            <person name="Hibbett D.S."/>
            <person name="Martin F."/>
        </authorList>
    </citation>
    <scope>NUCLEOTIDE SEQUENCE [LARGE SCALE GENOMIC DNA]</scope>
    <source>
        <strain evidence="2 3">SS14</strain>
    </source>
</reference>
<dbReference type="SUPFAM" id="SSF81383">
    <property type="entry name" value="F-box domain"/>
    <property type="match status" value="1"/>
</dbReference>
<dbReference type="PROSITE" id="PS50181">
    <property type="entry name" value="FBOX"/>
    <property type="match status" value="1"/>
</dbReference>